<keyword evidence="3 4" id="KW-0862">Zinc</keyword>
<feature type="region of interest" description="Disordered" evidence="5">
    <location>
        <begin position="41"/>
        <end position="76"/>
    </location>
</feature>
<feature type="region of interest" description="Disordered" evidence="5">
    <location>
        <begin position="1"/>
        <end position="22"/>
    </location>
</feature>
<name>A0A9P8SYL5_9ASCO</name>
<keyword evidence="1 4" id="KW-0479">Metal-binding</keyword>
<dbReference type="Pfam" id="PF00642">
    <property type="entry name" value="zf-CCCH"/>
    <property type="match status" value="1"/>
</dbReference>
<reference evidence="7" key="2">
    <citation type="submission" date="2021-01" db="EMBL/GenBank/DDBJ databases">
        <authorList>
            <person name="Schikora-Tamarit M.A."/>
        </authorList>
    </citation>
    <scope>NUCLEOTIDE SEQUENCE</scope>
    <source>
        <strain evidence="7">NCAIM Y.01608</strain>
    </source>
</reference>
<feature type="domain" description="C3H1-type" evidence="6">
    <location>
        <begin position="132"/>
        <end position="160"/>
    </location>
</feature>
<feature type="zinc finger region" description="C3H1-type" evidence="4">
    <location>
        <begin position="132"/>
        <end position="160"/>
    </location>
</feature>
<comment type="caution">
    <text evidence="7">The sequence shown here is derived from an EMBL/GenBank/DDBJ whole genome shotgun (WGS) entry which is preliminary data.</text>
</comment>
<protein>
    <recommendedName>
        <fullName evidence="6">C3H1-type domain-containing protein</fullName>
    </recommendedName>
</protein>
<dbReference type="InterPro" id="IPR036855">
    <property type="entry name" value="Znf_CCCH_sf"/>
</dbReference>
<dbReference type="Gene3D" id="4.10.1000.10">
    <property type="entry name" value="Zinc finger, CCCH-type"/>
    <property type="match status" value="1"/>
</dbReference>
<evidence type="ECO:0000313" key="8">
    <source>
        <dbReference type="Proteomes" id="UP000788993"/>
    </source>
</evidence>
<reference evidence="7" key="1">
    <citation type="journal article" date="2021" name="Open Biol.">
        <title>Shared evolutionary footprints suggest mitochondrial oxidative damage underlies multiple complex I losses in fungi.</title>
        <authorList>
            <person name="Schikora-Tamarit M.A."/>
            <person name="Marcet-Houben M."/>
            <person name="Nosek J."/>
            <person name="Gabaldon T."/>
        </authorList>
    </citation>
    <scope>NUCLEOTIDE SEQUENCE</scope>
    <source>
        <strain evidence="7">NCAIM Y.01608</strain>
    </source>
</reference>
<evidence type="ECO:0000256" key="2">
    <source>
        <dbReference type="ARBA" id="ARBA00022771"/>
    </source>
</evidence>
<evidence type="ECO:0000256" key="4">
    <source>
        <dbReference type="PROSITE-ProRule" id="PRU00723"/>
    </source>
</evidence>
<dbReference type="EMBL" id="JAEUBD010001504">
    <property type="protein sequence ID" value="KAH3659823.1"/>
    <property type="molecule type" value="Genomic_DNA"/>
</dbReference>
<dbReference type="SUPFAM" id="SSF90229">
    <property type="entry name" value="CCCH zinc finger"/>
    <property type="match status" value="1"/>
</dbReference>
<dbReference type="InterPro" id="IPR000571">
    <property type="entry name" value="Znf_CCCH"/>
</dbReference>
<dbReference type="GO" id="GO:0008270">
    <property type="term" value="F:zinc ion binding"/>
    <property type="evidence" value="ECO:0007669"/>
    <property type="project" value="UniProtKB-KW"/>
</dbReference>
<dbReference type="Pfam" id="PF10453">
    <property type="entry name" value="NUFIP1"/>
    <property type="match status" value="1"/>
</dbReference>
<proteinExistence type="predicted"/>
<gene>
    <name evidence="7" type="ORF">OGATHE_005868</name>
</gene>
<keyword evidence="8" id="KW-1185">Reference proteome</keyword>
<evidence type="ECO:0000259" key="6">
    <source>
        <dbReference type="PROSITE" id="PS50103"/>
    </source>
</evidence>
<dbReference type="AlphaFoldDB" id="A0A9P8SYL5"/>
<dbReference type="InterPro" id="IPR019496">
    <property type="entry name" value="NUFIP1_cons_dom"/>
</dbReference>
<dbReference type="SMART" id="SM00356">
    <property type="entry name" value="ZnF_C3H1"/>
    <property type="match status" value="1"/>
</dbReference>
<organism evidence="7 8">
    <name type="scientific">Ogataea polymorpha</name>
    <dbReference type="NCBI Taxonomy" id="460523"/>
    <lineage>
        <taxon>Eukaryota</taxon>
        <taxon>Fungi</taxon>
        <taxon>Dikarya</taxon>
        <taxon>Ascomycota</taxon>
        <taxon>Saccharomycotina</taxon>
        <taxon>Pichiomycetes</taxon>
        <taxon>Pichiales</taxon>
        <taxon>Pichiaceae</taxon>
        <taxon>Ogataea</taxon>
    </lineage>
</organism>
<keyword evidence="2 4" id="KW-0863">Zinc-finger</keyword>
<evidence type="ECO:0000313" key="7">
    <source>
        <dbReference type="EMBL" id="KAH3659823.1"/>
    </source>
</evidence>
<dbReference type="PROSITE" id="PS50103">
    <property type="entry name" value="ZF_C3H1"/>
    <property type="match status" value="1"/>
</dbReference>
<feature type="compositionally biased region" description="Polar residues" evidence="5">
    <location>
        <begin position="41"/>
        <end position="66"/>
    </location>
</feature>
<dbReference type="Proteomes" id="UP000788993">
    <property type="component" value="Unassembled WGS sequence"/>
</dbReference>
<sequence>MSELKRPAEEHGGDIKRAKLENSDLSELQNMNLFPEVGVQQAETNTNELEITKNPNELDINATTEGSSEESEDEKELSSKLIAIPGTNIVLNSEEEIQKWIEERRKNWPTNKRVQEKKSLQKEQTQAKPNEQRNRRVCRFWQNSRNCKNGAKCRFLHESGPQRPRQLPNHKVKQIQGLSVQIPQRFTPLVHKGGSLHNLVAEREMLDENVKLLEIFKKLIDNNLIQDWCELKQRLNLDKKN</sequence>
<evidence type="ECO:0000256" key="3">
    <source>
        <dbReference type="ARBA" id="ARBA00022833"/>
    </source>
</evidence>
<evidence type="ECO:0000256" key="5">
    <source>
        <dbReference type="SAM" id="MobiDB-lite"/>
    </source>
</evidence>
<evidence type="ECO:0000256" key="1">
    <source>
        <dbReference type="ARBA" id="ARBA00022723"/>
    </source>
</evidence>
<accession>A0A9P8SYL5</accession>
<feature type="region of interest" description="Disordered" evidence="5">
    <location>
        <begin position="110"/>
        <end position="131"/>
    </location>
</feature>